<keyword evidence="2" id="KW-1185">Reference proteome</keyword>
<accession>A0ABS4BWR4</accession>
<protein>
    <recommendedName>
        <fullName evidence="3">DUF1330 domain-containing protein</fullName>
    </recommendedName>
</protein>
<proteinExistence type="predicted"/>
<organism evidence="1 2">
    <name type="scientific">Mariniflexile gromovii</name>
    <dbReference type="NCBI Taxonomy" id="362523"/>
    <lineage>
        <taxon>Bacteria</taxon>
        <taxon>Pseudomonadati</taxon>
        <taxon>Bacteroidota</taxon>
        <taxon>Flavobacteriia</taxon>
        <taxon>Flavobacteriales</taxon>
        <taxon>Flavobacteriaceae</taxon>
        <taxon>Mariniflexile</taxon>
    </lineage>
</organism>
<sequence>MIYLTQIIYINTNEEAAFHQFENVAIPLISKYNGRLLLRLRPTDTNVIESNIETPYEIHIVEFASQKDFDSFKIDKKKTRFYT</sequence>
<dbReference type="EMBL" id="JAGJCB010000016">
    <property type="protein sequence ID" value="MBP0905030.1"/>
    <property type="molecule type" value="Genomic_DNA"/>
</dbReference>
<evidence type="ECO:0008006" key="3">
    <source>
        <dbReference type="Google" id="ProtNLM"/>
    </source>
</evidence>
<gene>
    <name evidence="1" type="ORF">J8H85_14415</name>
</gene>
<name>A0ABS4BWR4_9FLAO</name>
<comment type="caution">
    <text evidence="1">The sequence shown here is derived from an EMBL/GenBank/DDBJ whole genome shotgun (WGS) entry which is preliminary data.</text>
</comment>
<dbReference type="Proteomes" id="UP000670776">
    <property type="component" value="Unassembled WGS sequence"/>
</dbReference>
<evidence type="ECO:0000313" key="1">
    <source>
        <dbReference type="EMBL" id="MBP0905030.1"/>
    </source>
</evidence>
<evidence type="ECO:0000313" key="2">
    <source>
        <dbReference type="Proteomes" id="UP000670776"/>
    </source>
</evidence>
<reference evidence="1 2" key="1">
    <citation type="submission" date="2021-04" db="EMBL/GenBank/DDBJ databases">
        <title>Mariniflexile gromovii gen. nov., sp. nov., a gliding bacterium isolated from the sea urchin Strongylocentrotus intermedius.</title>
        <authorList>
            <person name="Ko S."/>
            <person name="Le V."/>
            <person name="Ahn C.-Y."/>
            <person name="Oh H.-M."/>
        </authorList>
    </citation>
    <scope>NUCLEOTIDE SEQUENCE [LARGE SCALE GENOMIC DNA]</scope>
    <source>
        <strain evidence="1 2">KCTC 12570</strain>
    </source>
</reference>
<dbReference type="RefSeq" id="WP_209655918.1">
    <property type="nucleotide sequence ID" value="NZ_JAGJCB010000016.1"/>
</dbReference>